<dbReference type="Pfam" id="PF00989">
    <property type="entry name" value="PAS"/>
    <property type="match status" value="1"/>
</dbReference>
<dbReference type="SUPFAM" id="SSF55073">
    <property type="entry name" value="Nucleotide cyclase"/>
    <property type="match status" value="1"/>
</dbReference>
<feature type="domain" description="GGDEF" evidence="3">
    <location>
        <begin position="189"/>
        <end position="315"/>
    </location>
</feature>
<reference evidence="4 5" key="1">
    <citation type="submission" date="2019-02" db="EMBL/GenBank/DDBJ databases">
        <title>Genomic Encyclopedia of Type Strains, Phase IV (KMG-IV): sequencing the most valuable type-strain genomes for metagenomic binning, comparative biology and taxonomic classification.</title>
        <authorList>
            <person name="Goeker M."/>
        </authorList>
    </citation>
    <scope>NUCLEOTIDE SEQUENCE [LARGE SCALE GENOMIC DNA]</scope>
    <source>
        <strain evidence="4 5">DSM 45622</strain>
    </source>
</reference>
<dbReference type="InterPro" id="IPR000700">
    <property type="entry name" value="PAS-assoc_C"/>
</dbReference>
<evidence type="ECO:0000313" key="4">
    <source>
        <dbReference type="EMBL" id="RZS91103.1"/>
    </source>
</evidence>
<keyword evidence="5" id="KW-1185">Reference proteome</keyword>
<feature type="domain" description="PAC" evidence="2">
    <location>
        <begin position="107"/>
        <end position="157"/>
    </location>
</feature>
<dbReference type="SUPFAM" id="SSF55785">
    <property type="entry name" value="PYP-like sensor domain (PAS domain)"/>
    <property type="match status" value="1"/>
</dbReference>
<dbReference type="PROSITE" id="PS50112">
    <property type="entry name" value="PAS"/>
    <property type="match status" value="1"/>
</dbReference>
<dbReference type="Proteomes" id="UP000293638">
    <property type="component" value="Unassembled WGS sequence"/>
</dbReference>
<dbReference type="InterPro" id="IPR035965">
    <property type="entry name" value="PAS-like_dom_sf"/>
</dbReference>
<name>A0A4Q7NV47_9ACTN</name>
<feature type="domain" description="PAS" evidence="1">
    <location>
        <begin position="34"/>
        <end position="103"/>
    </location>
</feature>
<dbReference type="InterPro" id="IPR000014">
    <property type="entry name" value="PAS"/>
</dbReference>
<sequence length="315" mass="33229">MPVRARWALTCRGATEHRRRARGSVMPVGAVGVGEGVFRELVETAPMAVAVHVDGRVVYANRAAEDSLGVPQGGAVGLAVLDLVHPDHRAVVLHRTATLLAGQPLPGSVEIALVRPDGQVIQIEAVSSTVEVDGVLGIAVMACDVTERARREAHLAHLATHDGLTGLPNRLLLLDRLEQALGRTGRGGSAVLVLFVDLDGFKQVNDVHGHAVGDALLRAVAARLRASVRGMDTVARLSGDEFVVVAELESVELAAPLRARLDEELTRAYDVDGIAVRVGASIGEHLLEAPVDAEQALVEADRRMYAAKHGAEPAA</sequence>
<evidence type="ECO:0000259" key="3">
    <source>
        <dbReference type="PROSITE" id="PS50887"/>
    </source>
</evidence>
<dbReference type="AlphaFoldDB" id="A0A4Q7NV47"/>
<protein>
    <submittedName>
        <fullName evidence="4">PAS domain S-box-containing protein/diguanylate cyclase (GGDEF)-like protein</fullName>
    </submittedName>
</protein>
<gene>
    <name evidence="4" type="ORF">EV189_0336</name>
</gene>
<dbReference type="InterPro" id="IPR000160">
    <property type="entry name" value="GGDEF_dom"/>
</dbReference>
<dbReference type="EMBL" id="SGXD01000001">
    <property type="protein sequence ID" value="RZS91103.1"/>
    <property type="molecule type" value="Genomic_DNA"/>
</dbReference>
<evidence type="ECO:0000259" key="2">
    <source>
        <dbReference type="PROSITE" id="PS50113"/>
    </source>
</evidence>
<dbReference type="GO" id="GO:0006355">
    <property type="term" value="P:regulation of DNA-templated transcription"/>
    <property type="evidence" value="ECO:0007669"/>
    <property type="project" value="InterPro"/>
</dbReference>
<dbReference type="SMART" id="SM00267">
    <property type="entry name" value="GGDEF"/>
    <property type="match status" value="1"/>
</dbReference>
<dbReference type="Gene3D" id="3.30.70.270">
    <property type="match status" value="1"/>
</dbReference>
<organism evidence="4 5">
    <name type="scientific">Motilibacter rhizosphaerae</name>
    <dbReference type="NCBI Taxonomy" id="598652"/>
    <lineage>
        <taxon>Bacteria</taxon>
        <taxon>Bacillati</taxon>
        <taxon>Actinomycetota</taxon>
        <taxon>Actinomycetes</taxon>
        <taxon>Motilibacterales</taxon>
        <taxon>Motilibacteraceae</taxon>
        <taxon>Motilibacter</taxon>
    </lineage>
</organism>
<dbReference type="PANTHER" id="PTHR44757">
    <property type="entry name" value="DIGUANYLATE CYCLASE DGCP"/>
    <property type="match status" value="1"/>
</dbReference>
<dbReference type="Gene3D" id="3.30.450.20">
    <property type="entry name" value="PAS domain"/>
    <property type="match status" value="1"/>
</dbReference>
<proteinExistence type="predicted"/>
<dbReference type="CDD" id="cd01949">
    <property type="entry name" value="GGDEF"/>
    <property type="match status" value="1"/>
</dbReference>
<dbReference type="SMART" id="SM00091">
    <property type="entry name" value="PAS"/>
    <property type="match status" value="1"/>
</dbReference>
<evidence type="ECO:0000259" key="1">
    <source>
        <dbReference type="PROSITE" id="PS50112"/>
    </source>
</evidence>
<dbReference type="Pfam" id="PF00990">
    <property type="entry name" value="GGDEF"/>
    <property type="match status" value="1"/>
</dbReference>
<dbReference type="InterPro" id="IPR052155">
    <property type="entry name" value="Biofilm_reg_signaling"/>
</dbReference>
<dbReference type="NCBIfam" id="TIGR00254">
    <property type="entry name" value="GGDEF"/>
    <property type="match status" value="1"/>
</dbReference>
<comment type="caution">
    <text evidence="4">The sequence shown here is derived from an EMBL/GenBank/DDBJ whole genome shotgun (WGS) entry which is preliminary data.</text>
</comment>
<dbReference type="PANTHER" id="PTHR44757:SF2">
    <property type="entry name" value="BIOFILM ARCHITECTURE MAINTENANCE PROTEIN MBAA"/>
    <property type="match status" value="1"/>
</dbReference>
<dbReference type="InterPro" id="IPR043128">
    <property type="entry name" value="Rev_trsase/Diguanyl_cyclase"/>
</dbReference>
<accession>A0A4Q7NV47</accession>
<dbReference type="CDD" id="cd00130">
    <property type="entry name" value="PAS"/>
    <property type="match status" value="1"/>
</dbReference>
<dbReference type="NCBIfam" id="TIGR00229">
    <property type="entry name" value="sensory_box"/>
    <property type="match status" value="1"/>
</dbReference>
<evidence type="ECO:0000313" key="5">
    <source>
        <dbReference type="Proteomes" id="UP000293638"/>
    </source>
</evidence>
<dbReference type="PROSITE" id="PS50113">
    <property type="entry name" value="PAC"/>
    <property type="match status" value="1"/>
</dbReference>
<dbReference type="PROSITE" id="PS50887">
    <property type="entry name" value="GGDEF"/>
    <property type="match status" value="1"/>
</dbReference>
<dbReference type="InterPro" id="IPR013767">
    <property type="entry name" value="PAS_fold"/>
</dbReference>
<dbReference type="InterPro" id="IPR029787">
    <property type="entry name" value="Nucleotide_cyclase"/>
</dbReference>